<dbReference type="Proteomes" id="UP000002213">
    <property type="component" value="Chromosome"/>
</dbReference>
<gene>
    <name evidence="2" type="ordered locus">Amir_4574</name>
</gene>
<dbReference type="KEGG" id="ami:Amir_4574"/>
<evidence type="ECO:0000313" key="2">
    <source>
        <dbReference type="EMBL" id="ACU38412.1"/>
    </source>
</evidence>
<dbReference type="AlphaFoldDB" id="C6WLL9"/>
<name>C6WLL9_ACTMD</name>
<dbReference type="STRING" id="446462.Amir_4574"/>
<dbReference type="RefSeq" id="WP_015803299.1">
    <property type="nucleotide sequence ID" value="NC_013093.1"/>
</dbReference>
<protein>
    <submittedName>
        <fullName evidence="2">Uncharacterized protein</fullName>
    </submittedName>
</protein>
<evidence type="ECO:0000313" key="3">
    <source>
        <dbReference type="Proteomes" id="UP000002213"/>
    </source>
</evidence>
<reference evidence="2 3" key="1">
    <citation type="journal article" date="2009" name="Stand. Genomic Sci.">
        <title>Complete genome sequence of Actinosynnema mirum type strain (101).</title>
        <authorList>
            <person name="Land M."/>
            <person name="Lapidus A."/>
            <person name="Mayilraj S."/>
            <person name="Chen F."/>
            <person name="Copeland A."/>
            <person name="Del Rio T.G."/>
            <person name="Nolan M."/>
            <person name="Lucas S."/>
            <person name="Tice H."/>
            <person name="Cheng J.F."/>
            <person name="Chertkov O."/>
            <person name="Bruce D."/>
            <person name="Goodwin L."/>
            <person name="Pitluck S."/>
            <person name="Rohde M."/>
            <person name="Goker M."/>
            <person name="Pati A."/>
            <person name="Ivanova N."/>
            <person name="Mavromatis K."/>
            <person name="Chen A."/>
            <person name="Palaniappan K."/>
            <person name="Hauser L."/>
            <person name="Chang Y.J."/>
            <person name="Jeffries C.C."/>
            <person name="Brettin T."/>
            <person name="Detter J.C."/>
            <person name="Han C."/>
            <person name="Chain P."/>
            <person name="Tindall B.J."/>
            <person name="Bristow J."/>
            <person name="Eisen J.A."/>
            <person name="Markowitz V."/>
            <person name="Hugenholtz P."/>
            <person name="Kyrpides N.C."/>
            <person name="Klenk H.P."/>
        </authorList>
    </citation>
    <scope>NUCLEOTIDE SEQUENCE [LARGE SCALE GENOMIC DNA]</scope>
    <source>
        <strain evidence="3">ATCC 29888 / DSM 43827 / JCM 3225 / NBRC 14064 / NCIMB 13271 / NRRL B-12336 / IMRU 3971 / 101</strain>
    </source>
</reference>
<accession>C6WLL9</accession>
<sequence>MTITVLPHDRPSSGSGAPPRTWQPLTEVDLFAPSQIQHAPDPEHDQAQARVETPVLPPHRPIGWAGLLRAAVAHRHVDRTGALLLLADAGTHRDEHDDGAHREEDSAHQVVDGDRIYAVRLLRAHLEADLRRVALEPGPHPTLPPRVRALLVELTACTGCAPRCSGCAQPLLRAELLDPGPTRAPERAAAVSDTGVGVGAGVVSGRVAS</sequence>
<organism evidence="2 3">
    <name type="scientific">Actinosynnema mirum (strain ATCC 29888 / DSM 43827 / JCM 3225 / NBRC 14064 / NCIMB 13271 / NRRL B-12336 / IMRU 3971 / 101)</name>
    <dbReference type="NCBI Taxonomy" id="446462"/>
    <lineage>
        <taxon>Bacteria</taxon>
        <taxon>Bacillati</taxon>
        <taxon>Actinomycetota</taxon>
        <taxon>Actinomycetes</taxon>
        <taxon>Pseudonocardiales</taxon>
        <taxon>Pseudonocardiaceae</taxon>
        <taxon>Actinosynnema</taxon>
    </lineage>
</organism>
<feature type="region of interest" description="Disordered" evidence="1">
    <location>
        <begin position="1"/>
        <end position="23"/>
    </location>
</feature>
<keyword evidence="3" id="KW-1185">Reference proteome</keyword>
<proteinExistence type="predicted"/>
<dbReference type="HOGENOM" id="CLU_1313237_0_0_11"/>
<evidence type="ECO:0000256" key="1">
    <source>
        <dbReference type="SAM" id="MobiDB-lite"/>
    </source>
</evidence>
<dbReference type="EMBL" id="CP001630">
    <property type="protein sequence ID" value="ACU38412.1"/>
    <property type="molecule type" value="Genomic_DNA"/>
</dbReference>